<dbReference type="EMBL" id="JBBKXX010000001">
    <property type="protein sequence ID" value="MFD3407089.1"/>
    <property type="molecule type" value="Genomic_DNA"/>
</dbReference>
<comment type="caution">
    <text evidence="3">The sequence shown here is derived from an EMBL/GenBank/DDBJ whole genome shotgun (WGS) entry which is preliminary data.</text>
</comment>
<feature type="domain" description="FHA" evidence="2">
    <location>
        <begin position="142"/>
        <end position="192"/>
    </location>
</feature>
<dbReference type="PANTHER" id="PTHR23308">
    <property type="entry name" value="NUCLEAR INHIBITOR OF PROTEIN PHOSPHATASE-1"/>
    <property type="match status" value="1"/>
</dbReference>
<dbReference type="InterPro" id="IPR050923">
    <property type="entry name" value="Cell_Proc_Reg/RNA_Proc"/>
</dbReference>
<evidence type="ECO:0000259" key="2">
    <source>
        <dbReference type="PROSITE" id="PS50006"/>
    </source>
</evidence>
<dbReference type="InterPro" id="IPR008984">
    <property type="entry name" value="SMAD_FHA_dom_sf"/>
</dbReference>
<feature type="region of interest" description="Disordered" evidence="1">
    <location>
        <begin position="31"/>
        <end position="72"/>
    </location>
</feature>
<feature type="compositionally biased region" description="Polar residues" evidence="1">
    <location>
        <begin position="31"/>
        <end position="61"/>
    </location>
</feature>
<name>A0ABW6DHV8_9BACT</name>
<protein>
    <submittedName>
        <fullName evidence="3">FHA domain-containing protein</fullName>
    </submittedName>
</protein>
<reference evidence="3 4" key="1">
    <citation type="submission" date="2024-03" db="EMBL/GenBank/DDBJ databases">
        <title>Aquirufa genome sequencing.</title>
        <authorList>
            <person name="Pitt A."/>
            <person name="Hahn M.W."/>
        </authorList>
    </citation>
    <scope>NUCLEOTIDE SEQUENCE [LARGE SCALE GENOMIC DNA]</scope>
    <source>
        <strain evidence="3 4">HETE-83D</strain>
    </source>
</reference>
<dbReference type="SUPFAM" id="SSF49879">
    <property type="entry name" value="SMAD/FHA domain"/>
    <property type="match status" value="1"/>
</dbReference>
<dbReference type="Gene3D" id="2.60.200.20">
    <property type="match status" value="1"/>
</dbReference>
<organism evidence="3 4">
    <name type="scientific">Aquirufa esocilacus</name>
    <dbReference type="NCBI Taxonomy" id="3096513"/>
    <lineage>
        <taxon>Bacteria</taxon>
        <taxon>Pseudomonadati</taxon>
        <taxon>Bacteroidota</taxon>
        <taxon>Cytophagia</taxon>
        <taxon>Cytophagales</taxon>
        <taxon>Flectobacillaceae</taxon>
        <taxon>Aquirufa</taxon>
    </lineage>
</organism>
<sequence>MSNYTKCPNGHLYPDTQSACPYCPSGNATSITQSNNLDKTSITTPNNGSGGTDLNKTQITGGNDGGGNLDATQLFGAQASPAGESFGKPRDLNRTFIQTDEDSADGTFGEGSARPSRKITAWLISYTLDPMGVDFRIYEGTNTIGRDPENTISITEDKSISSKHVSLLCRKERFYLKDEMTANGTFINDEDIEIGIPYELKDGDKIKIGSTILKFRTAI</sequence>
<dbReference type="InterPro" id="IPR000253">
    <property type="entry name" value="FHA_dom"/>
</dbReference>
<gene>
    <name evidence="3" type="ORF">SKC37_00345</name>
</gene>
<proteinExistence type="predicted"/>
<accession>A0ABW6DHV8</accession>
<evidence type="ECO:0000313" key="4">
    <source>
        <dbReference type="Proteomes" id="UP001598019"/>
    </source>
</evidence>
<keyword evidence="4" id="KW-1185">Reference proteome</keyword>
<dbReference type="RefSeq" id="WP_377979556.1">
    <property type="nucleotide sequence ID" value="NZ_JBBKXX010000001.1"/>
</dbReference>
<dbReference type="Proteomes" id="UP001598019">
    <property type="component" value="Unassembled WGS sequence"/>
</dbReference>
<evidence type="ECO:0000256" key="1">
    <source>
        <dbReference type="SAM" id="MobiDB-lite"/>
    </source>
</evidence>
<dbReference type="CDD" id="cd00060">
    <property type="entry name" value="FHA"/>
    <property type="match status" value="1"/>
</dbReference>
<evidence type="ECO:0000313" key="3">
    <source>
        <dbReference type="EMBL" id="MFD3407089.1"/>
    </source>
</evidence>
<dbReference type="PROSITE" id="PS50006">
    <property type="entry name" value="FHA_DOMAIN"/>
    <property type="match status" value="1"/>
</dbReference>
<dbReference type="Pfam" id="PF00498">
    <property type="entry name" value="FHA"/>
    <property type="match status" value="1"/>
</dbReference>
<dbReference type="SMART" id="SM00240">
    <property type="entry name" value="FHA"/>
    <property type="match status" value="1"/>
</dbReference>